<accession>M7RY68</accession>
<dbReference type="Proteomes" id="UP000011947">
    <property type="component" value="Unassembled WGS sequence"/>
</dbReference>
<protein>
    <submittedName>
        <fullName evidence="1">Uncharacterized protein</fullName>
    </submittedName>
</protein>
<dbReference type="EMBL" id="AOTX01000028">
    <property type="protein sequence ID" value="EMR58694.1"/>
    <property type="molecule type" value="Genomic_DNA"/>
</dbReference>
<gene>
    <name evidence="1" type="ORF">HPHPH1_0940</name>
</gene>
<proteinExistence type="predicted"/>
<comment type="caution">
    <text evidence="1">The sequence shown here is derived from an EMBL/GenBank/DDBJ whole genome shotgun (WGS) entry which is preliminary data.</text>
</comment>
<reference evidence="1 2" key="1">
    <citation type="submission" date="2013-02" db="EMBL/GenBank/DDBJ databases">
        <title>Comparitive Sequence Analysis of H. pylori Isolates.</title>
        <authorList>
            <person name="Blanchard T.G."/>
            <person name="Czinn S.J."/>
            <person name="McCracken C.M."/>
            <person name="Abolude K.A."/>
            <person name="Shefchek K.S."/>
            <person name="Maroo A.M."/>
            <person name="Santana-Cruz I.S."/>
            <person name="Tallon L.J."/>
            <person name="Ficke F.W.F."/>
        </authorList>
    </citation>
    <scope>NUCLEOTIDE SEQUENCE [LARGE SCALE GENOMIC DNA]</scope>
    <source>
        <strain evidence="1 2">Hp H-1</strain>
    </source>
</reference>
<evidence type="ECO:0000313" key="1">
    <source>
        <dbReference type="EMBL" id="EMR58694.1"/>
    </source>
</evidence>
<name>M7RY68_HELPX</name>
<organism evidence="1 2">
    <name type="scientific">Helicobacter pylori Hp H-1</name>
    <dbReference type="NCBI Taxonomy" id="992058"/>
    <lineage>
        <taxon>Bacteria</taxon>
        <taxon>Pseudomonadati</taxon>
        <taxon>Campylobacterota</taxon>
        <taxon>Epsilonproteobacteria</taxon>
        <taxon>Campylobacterales</taxon>
        <taxon>Helicobacteraceae</taxon>
        <taxon>Helicobacter</taxon>
    </lineage>
</organism>
<dbReference type="AlphaFoldDB" id="M7RY68"/>
<evidence type="ECO:0000313" key="2">
    <source>
        <dbReference type="Proteomes" id="UP000011947"/>
    </source>
</evidence>
<dbReference type="PATRIC" id="fig|992058.3.peg.941"/>
<sequence length="40" mass="4604">MFALSRIYLKANPLFGVGLLIRSPQLYFLNLSHPMPKAWV</sequence>